<evidence type="ECO:0000256" key="5">
    <source>
        <dbReference type="ARBA" id="ARBA00022705"/>
    </source>
</evidence>
<keyword evidence="12 13" id="KW-0742">SOS response</keyword>
<evidence type="ECO:0000256" key="10">
    <source>
        <dbReference type="ARBA" id="ARBA00023204"/>
    </source>
</evidence>
<comment type="caution">
    <text evidence="15">The sequence shown here is derived from an EMBL/GenBank/DDBJ whole genome shotgun (WGS) entry which is preliminary data.</text>
</comment>
<feature type="domain" description="RecF/RecN/SMC N-terminal" evidence="14">
    <location>
        <begin position="13"/>
        <end position="363"/>
    </location>
</feature>
<keyword evidence="6 12" id="KW-0547">Nucleotide-binding</keyword>
<proteinExistence type="inferred from homology"/>
<keyword evidence="5 12" id="KW-0235">DNA replication</keyword>
<evidence type="ECO:0000256" key="8">
    <source>
        <dbReference type="ARBA" id="ARBA00022840"/>
    </source>
</evidence>
<evidence type="ECO:0000256" key="7">
    <source>
        <dbReference type="ARBA" id="ARBA00022763"/>
    </source>
</evidence>
<keyword evidence="8 12" id="KW-0067">ATP-binding</keyword>
<evidence type="ECO:0000259" key="14">
    <source>
        <dbReference type="Pfam" id="PF02463"/>
    </source>
</evidence>
<dbReference type="Gene3D" id="1.20.1050.90">
    <property type="entry name" value="RecF/RecN/SMC, N-terminal domain"/>
    <property type="match status" value="1"/>
</dbReference>
<comment type="similarity">
    <text evidence="2 12 13">Belongs to the RecF family.</text>
</comment>
<name>A0ABV1JEG6_9ACTN</name>
<dbReference type="PANTHER" id="PTHR32182">
    <property type="entry name" value="DNA REPLICATION AND REPAIR PROTEIN RECF"/>
    <property type="match status" value="1"/>
</dbReference>
<evidence type="ECO:0000256" key="1">
    <source>
        <dbReference type="ARBA" id="ARBA00004496"/>
    </source>
</evidence>
<comment type="subcellular location">
    <subcellularLocation>
        <location evidence="1 12 13">Cytoplasm</location>
    </subcellularLocation>
</comment>
<dbReference type="EMBL" id="JBBNOP010000009">
    <property type="protein sequence ID" value="MEQ3363475.1"/>
    <property type="molecule type" value="Genomic_DNA"/>
</dbReference>
<dbReference type="InterPro" id="IPR018078">
    <property type="entry name" value="DNA-binding_RecF_CS"/>
</dbReference>
<comment type="function">
    <text evidence="11 12 13">The RecF protein is involved in DNA metabolism; it is required for DNA replication and normal SOS inducibility. RecF binds preferentially to single-stranded, linear DNA. It also seems to bind ATP.</text>
</comment>
<dbReference type="InterPro" id="IPR001238">
    <property type="entry name" value="DNA-binding_RecF"/>
</dbReference>
<evidence type="ECO:0000256" key="13">
    <source>
        <dbReference type="RuleBase" id="RU000578"/>
    </source>
</evidence>
<keyword evidence="9 12" id="KW-0238">DNA-binding</keyword>
<evidence type="ECO:0000256" key="2">
    <source>
        <dbReference type="ARBA" id="ARBA00008016"/>
    </source>
</evidence>
<keyword evidence="7 12" id="KW-0227">DNA damage</keyword>
<dbReference type="InterPro" id="IPR003395">
    <property type="entry name" value="RecF/RecN/SMC_N"/>
</dbReference>
<dbReference type="SUPFAM" id="SSF52540">
    <property type="entry name" value="P-loop containing nucleoside triphosphate hydrolases"/>
    <property type="match status" value="1"/>
</dbReference>
<evidence type="ECO:0000313" key="16">
    <source>
        <dbReference type="Proteomes" id="UP001487305"/>
    </source>
</evidence>
<keyword evidence="4 12" id="KW-0963">Cytoplasm</keyword>
<organism evidence="15 16">
    <name type="scientific">Raoultibacter massiliensis</name>
    <dbReference type="NCBI Taxonomy" id="1852371"/>
    <lineage>
        <taxon>Bacteria</taxon>
        <taxon>Bacillati</taxon>
        <taxon>Actinomycetota</taxon>
        <taxon>Coriobacteriia</taxon>
        <taxon>Eggerthellales</taxon>
        <taxon>Eggerthellaceae</taxon>
        <taxon>Raoultibacter</taxon>
    </lineage>
</organism>
<keyword evidence="10 12" id="KW-0234">DNA repair</keyword>
<accession>A0ABV1JEG6</accession>
<dbReference type="HAMAP" id="MF_00365">
    <property type="entry name" value="RecF"/>
    <property type="match status" value="1"/>
</dbReference>
<evidence type="ECO:0000256" key="9">
    <source>
        <dbReference type="ARBA" id="ARBA00023125"/>
    </source>
</evidence>
<protein>
    <recommendedName>
        <fullName evidence="3 12">DNA replication and repair protein RecF</fullName>
    </recommendedName>
</protein>
<dbReference type="Gene3D" id="3.40.50.300">
    <property type="entry name" value="P-loop containing nucleotide triphosphate hydrolases"/>
    <property type="match status" value="1"/>
</dbReference>
<evidence type="ECO:0000256" key="12">
    <source>
        <dbReference type="HAMAP-Rule" id="MF_00365"/>
    </source>
</evidence>
<dbReference type="NCBIfam" id="TIGR00611">
    <property type="entry name" value="recf"/>
    <property type="match status" value="1"/>
</dbReference>
<sequence length="378" mass="42683">MTADLADSKDLRIDSISFEHFRNYPSFELGDIGALTVFVGKNAVGKTNIVEGIELLTALSSFRNPTARQLIAWNSNTARLKATFLNARRRLDVELKMEDGKRSYSLNGKPKKIQTLKGLLPAVSFTPDDLDLVKGSQSGKRAALDALGSQLTSNYYVIRKDYEKILQHKNKLLKEEGSSSYLEAIDETLVRVGAQLYCYRSSLFAKLLLEIQKYYREITGGIESVQAVYVPSWQEADPENMETFILSKEEATQQMYEALVGKREDERRRHRAIIGPHADKVEFFIEGKNARIYGSQGQQRSIVLSFKLAEVSLIRDMLDQKPVLLLDDVMSELDEQRRNALVGFISGDIQTFITTTNLQYFANGILDEARVVELGCCR</sequence>
<keyword evidence="16" id="KW-1185">Reference proteome</keyword>
<evidence type="ECO:0000256" key="4">
    <source>
        <dbReference type="ARBA" id="ARBA00022490"/>
    </source>
</evidence>
<dbReference type="InterPro" id="IPR027417">
    <property type="entry name" value="P-loop_NTPase"/>
</dbReference>
<dbReference type="Proteomes" id="UP001487305">
    <property type="component" value="Unassembled WGS sequence"/>
</dbReference>
<gene>
    <name evidence="12 15" type="primary">recF</name>
    <name evidence="15" type="ORF">AAA083_10855</name>
</gene>
<evidence type="ECO:0000256" key="6">
    <source>
        <dbReference type="ARBA" id="ARBA00022741"/>
    </source>
</evidence>
<dbReference type="Pfam" id="PF02463">
    <property type="entry name" value="SMC_N"/>
    <property type="match status" value="1"/>
</dbReference>
<dbReference type="PROSITE" id="PS00618">
    <property type="entry name" value="RECF_2"/>
    <property type="match status" value="1"/>
</dbReference>
<evidence type="ECO:0000256" key="3">
    <source>
        <dbReference type="ARBA" id="ARBA00020170"/>
    </source>
</evidence>
<dbReference type="RefSeq" id="WP_349227693.1">
    <property type="nucleotide sequence ID" value="NZ_JBBNOP010000009.1"/>
</dbReference>
<evidence type="ECO:0000313" key="15">
    <source>
        <dbReference type="EMBL" id="MEQ3363475.1"/>
    </source>
</evidence>
<feature type="binding site" evidence="12">
    <location>
        <begin position="40"/>
        <end position="47"/>
    </location>
    <ligand>
        <name>ATP</name>
        <dbReference type="ChEBI" id="CHEBI:30616"/>
    </ligand>
</feature>
<evidence type="ECO:0000256" key="11">
    <source>
        <dbReference type="ARBA" id="ARBA00025401"/>
    </source>
</evidence>
<dbReference type="InterPro" id="IPR042174">
    <property type="entry name" value="RecF_2"/>
</dbReference>
<reference evidence="15 16" key="1">
    <citation type="submission" date="2024-04" db="EMBL/GenBank/DDBJ databases">
        <title>Human intestinal bacterial collection.</title>
        <authorList>
            <person name="Pauvert C."/>
            <person name="Hitch T.C.A."/>
            <person name="Clavel T."/>
        </authorList>
    </citation>
    <scope>NUCLEOTIDE SEQUENCE [LARGE SCALE GENOMIC DNA]</scope>
    <source>
        <strain evidence="15 16">CLA-KB-H42</strain>
    </source>
</reference>
<dbReference type="PANTHER" id="PTHR32182:SF0">
    <property type="entry name" value="DNA REPLICATION AND REPAIR PROTEIN RECF"/>
    <property type="match status" value="1"/>
</dbReference>